<dbReference type="AlphaFoldDB" id="A0A8H4J528"/>
<evidence type="ECO:0000313" key="1">
    <source>
        <dbReference type="EMBL" id="KAF4313232.1"/>
    </source>
</evidence>
<gene>
    <name evidence="1" type="ORF">GTA08_BOTSDO00023</name>
</gene>
<dbReference type="CDD" id="cd12148">
    <property type="entry name" value="fungal_TF_MHR"/>
    <property type="match status" value="1"/>
</dbReference>
<reference evidence="1" key="1">
    <citation type="submission" date="2020-04" db="EMBL/GenBank/DDBJ databases">
        <title>Genome Assembly and Annotation of Botryosphaeria dothidea sdau 11-99, a Latent Pathogen of Apple Fruit Ring Rot in China.</title>
        <authorList>
            <person name="Yu C."/>
            <person name="Diao Y."/>
            <person name="Lu Q."/>
            <person name="Zhao J."/>
            <person name="Cui S."/>
            <person name="Peng C."/>
            <person name="He B."/>
            <person name="Liu H."/>
        </authorList>
    </citation>
    <scope>NUCLEOTIDE SEQUENCE [LARGE SCALE GENOMIC DNA]</scope>
    <source>
        <strain evidence="1">Sdau11-99</strain>
    </source>
</reference>
<protein>
    <submittedName>
        <fullName evidence="1">Uncharacterized protein</fullName>
    </submittedName>
</protein>
<sequence>MRTCALLIMSIEHYCGGRFTASTEKALRYWCVILAVRPVLHSLLKVRLSSSTPERLSGSVDGLLRVCVESSISTLKILFAPKLQTQCDLFLPYDVDALFSAAFALVIIDILKPARELLWDLPQVLQLLDEFISRGIAPAKSFKADLTELLQLHEKMRSMHAAACDSLAQPHDHDEITAYQYNTTPRSSVQSAADGIWSWIANDDGEVGAIHPDTMISAIDCLSANDSAMADMSLLNEDWMWGFDPVSGQRDA</sequence>
<accession>A0A8H4J528</accession>
<keyword evidence="2" id="KW-1185">Reference proteome</keyword>
<organism evidence="1 2">
    <name type="scientific">Botryosphaeria dothidea</name>
    <dbReference type="NCBI Taxonomy" id="55169"/>
    <lineage>
        <taxon>Eukaryota</taxon>
        <taxon>Fungi</taxon>
        <taxon>Dikarya</taxon>
        <taxon>Ascomycota</taxon>
        <taxon>Pezizomycotina</taxon>
        <taxon>Dothideomycetes</taxon>
        <taxon>Dothideomycetes incertae sedis</taxon>
        <taxon>Botryosphaeriales</taxon>
        <taxon>Botryosphaeriaceae</taxon>
        <taxon>Botryosphaeria</taxon>
    </lineage>
</organism>
<proteinExistence type="predicted"/>
<dbReference type="Proteomes" id="UP000572817">
    <property type="component" value="Unassembled WGS sequence"/>
</dbReference>
<dbReference type="EMBL" id="WWBZ02000001">
    <property type="protein sequence ID" value="KAF4313232.1"/>
    <property type="molecule type" value="Genomic_DNA"/>
</dbReference>
<dbReference type="OrthoDB" id="5464at2759"/>
<comment type="caution">
    <text evidence="1">The sequence shown here is derived from an EMBL/GenBank/DDBJ whole genome shotgun (WGS) entry which is preliminary data.</text>
</comment>
<evidence type="ECO:0000313" key="2">
    <source>
        <dbReference type="Proteomes" id="UP000572817"/>
    </source>
</evidence>
<name>A0A8H4J528_9PEZI</name>